<keyword evidence="2" id="KW-0472">Membrane</keyword>
<protein>
    <submittedName>
        <fullName evidence="3">Uncharacterized protein</fullName>
    </submittedName>
</protein>
<dbReference type="EMBL" id="CP034562">
    <property type="protein sequence ID" value="AZQ63844.1"/>
    <property type="molecule type" value="Genomic_DNA"/>
</dbReference>
<keyword evidence="4" id="KW-1185">Reference proteome</keyword>
<organism evidence="3 4">
    <name type="scientific">Flammeovirga pectinis</name>
    <dbReference type="NCBI Taxonomy" id="2494373"/>
    <lineage>
        <taxon>Bacteria</taxon>
        <taxon>Pseudomonadati</taxon>
        <taxon>Bacteroidota</taxon>
        <taxon>Cytophagia</taxon>
        <taxon>Cytophagales</taxon>
        <taxon>Flammeovirgaceae</taxon>
        <taxon>Flammeovirga</taxon>
    </lineage>
</organism>
<keyword evidence="2" id="KW-0812">Transmembrane</keyword>
<dbReference type="Proteomes" id="UP000267268">
    <property type="component" value="Chromosome 1"/>
</dbReference>
<gene>
    <name evidence="3" type="ORF">EI427_16900</name>
</gene>
<feature type="coiled-coil region" evidence="1">
    <location>
        <begin position="31"/>
        <end position="58"/>
    </location>
</feature>
<keyword evidence="2" id="KW-1133">Transmembrane helix</keyword>
<evidence type="ECO:0000256" key="2">
    <source>
        <dbReference type="SAM" id="Phobius"/>
    </source>
</evidence>
<evidence type="ECO:0000256" key="1">
    <source>
        <dbReference type="SAM" id="Coils"/>
    </source>
</evidence>
<proteinExistence type="predicted"/>
<evidence type="ECO:0000313" key="4">
    <source>
        <dbReference type="Proteomes" id="UP000267268"/>
    </source>
</evidence>
<evidence type="ECO:0000313" key="3">
    <source>
        <dbReference type="EMBL" id="AZQ63844.1"/>
    </source>
</evidence>
<dbReference type="RefSeq" id="WP_126616948.1">
    <property type="nucleotide sequence ID" value="NZ_CP034562.1"/>
</dbReference>
<dbReference type="KEGG" id="fll:EI427_16900"/>
<sequence length="129" mass="15170">MKILTILTIGLFMGFKSYAQTFNSYYEFNNLEEQKRKYNEAEDRIYQLEWQNEVALRKLNRNKTVKTIGMVLDGVSLFILWPLAIPGTIMWVASPTKKHQRTIDGNNYQLHKMKQIKQDIAPPSSFSMY</sequence>
<reference evidence="3 4" key="1">
    <citation type="submission" date="2018-12" db="EMBL/GenBank/DDBJ databases">
        <title>Flammeovirga pectinis sp. nov., isolated from the gut of the Korean scallop, Patinopecten yessoensis.</title>
        <authorList>
            <person name="Bae J.-W."/>
            <person name="Jeong Y.-S."/>
            <person name="Kang W."/>
        </authorList>
    </citation>
    <scope>NUCLEOTIDE SEQUENCE [LARGE SCALE GENOMIC DNA]</scope>
    <source>
        <strain evidence="3 4">L12M1</strain>
    </source>
</reference>
<feature type="transmembrane region" description="Helical" evidence="2">
    <location>
        <begin position="68"/>
        <end position="93"/>
    </location>
</feature>
<keyword evidence="1" id="KW-0175">Coiled coil</keyword>
<accession>A0A3Q9FST7</accession>
<dbReference type="AlphaFoldDB" id="A0A3Q9FST7"/>
<dbReference type="OrthoDB" id="9885699at2"/>
<name>A0A3Q9FST7_9BACT</name>